<protein>
    <submittedName>
        <fullName evidence="1">Uncharacterized protein</fullName>
    </submittedName>
</protein>
<dbReference type="EMBL" id="SWFT01000120">
    <property type="protein sequence ID" value="KAA8899779.1"/>
    <property type="molecule type" value="Genomic_DNA"/>
</dbReference>
<dbReference type="Proteomes" id="UP000449547">
    <property type="component" value="Unassembled WGS sequence"/>
</dbReference>
<dbReference type="RefSeq" id="XP_034011057.1">
    <property type="nucleotide sequence ID" value="XM_034156865.1"/>
</dbReference>
<sequence length="227" mass="24977">MFAPGGDTILATPMSLFPAVAFDSPQLRRFLQSLPTGHDRQCVFKYLILVKRYRADTATATSDSVASYMAQKLVNMFRRMPPSEAEGARLDQMVTAALAAFASAGDDVFAEYSHKLTNPCASPLELAAAHAAMNIGVRELRRDLVLRLEEIYSSYQPLSPVDHTHLWRVFGEVEKRLCAEDDSIDAFIDETTMIFADANVTASTVERDALSFTVNKGGSQTVVTLSF</sequence>
<name>A0A642UIQ6_DIURU</name>
<proteinExistence type="predicted"/>
<dbReference type="AlphaFoldDB" id="A0A642UIQ6"/>
<organism evidence="1 2">
    <name type="scientific">Diutina rugosa</name>
    <name type="common">Yeast</name>
    <name type="synonym">Candida rugosa</name>
    <dbReference type="NCBI Taxonomy" id="5481"/>
    <lineage>
        <taxon>Eukaryota</taxon>
        <taxon>Fungi</taxon>
        <taxon>Dikarya</taxon>
        <taxon>Ascomycota</taxon>
        <taxon>Saccharomycotina</taxon>
        <taxon>Pichiomycetes</taxon>
        <taxon>Debaryomycetaceae</taxon>
        <taxon>Diutina</taxon>
    </lineage>
</organism>
<dbReference type="VEuPathDB" id="FungiDB:DIURU_004036"/>
<gene>
    <name evidence="1" type="ORF">DIURU_004036</name>
</gene>
<evidence type="ECO:0000313" key="2">
    <source>
        <dbReference type="Proteomes" id="UP000449547"/>
    </source>
</evidence>
<comment type="caution">
    <text evidence="1">The sequence shown here is derived from an EMBL/GenBank/DDBJ whole genome shotgun (WGS) entry which is preliminary data.</text>
</comment>
<reference evidence="1 2" key="1">
    <citation type="submission" date="2019-07" db="EMBL/GenBank/DDBJ databases">
        <title>Genome assembly of two rare yeast pathogens: Diutina rugosa and Trichomonascus ciferrii.</title>
        <authorList>
            <person name="Mixao V."/>
            <person name="Saus E."/>
            <person name="Hansen A."/>
            <person name="Lass-Flor C."/>
            <person name="Gabaldon T."/>
        </authorList>
    </citation>
    <scope>NUCLEOTIDE SEQUENCE [LARGE SCALE GENOMIC DNA]</scope>
    <source>
        <strain evidence="1 2">CBS 613</strain>
    </source>
</reference>
<accession>A0A642UIQ6</accession>
<dbReference type="GeneID" id="54782687"/>
<evidence type="ECO:0000313" key="1">
    <source>
        <dbReference type="EMBL" id="KAA8899779.1"/>
    </source>
</evidence>
<keyword evidence="2" id="KW-1185">Reference proteome</keyword>